<dbReference type="PANTHER" id="PTHR38813">
    <property type="match status" value="1"/>
</dbReference>
<dbReference type="InterPro" id="IPR052747">
    <property type="entry name" value="TA_system_RelE_toxin"/>
</dbReference>
<dbReference type="InterPro" id="IPR007712">
    <property type="entry name" value="RelE/ParE_toxin"/>
</dbReference>
<gene>
    <name evidence="1" type="ORF">HWQ67_12640</name>
</gene>
<protein>
    <submittedName>
        <fullName evidence="1">Type II toxin-antitoxin system RelE/ParE family toxin</fullName>
    </submittedName>
</protein>
<dbReference type="Pfam" id="PF05016">
    <property type="entry name" value="ParE_toxin"/>
    <property type="match status" value="1"/>
</dbReference>
<comment type="caution">
    <text evidence="1">The sequence shown here is derived from an EMBL/GenBank/DDBJ whole genome shotgun (WGS) entry which is preliminary data.</text>
</comment>
<dbReference type="RefSeq" id="WP_218253052.1">
    <property type="nucleotide sequence ID" value="NZ_JABXWD010000256.1"/>
</dbReference>
<dbReference type="Proteomes" id="UP001196980">
    <property type="component" value="Unassembled WGS sequence"/>
</dbReference>
<reference evidence="1 2" key="1">
    <citation type="journal article" date="2020" name="J Geophys Res Biogeosci">
        <title>Magnetotaxis as an Adaptation to Enable Bacterial Shuttling of Microbial Sulfur and Sulfur Cycling Across Aquatic Oxic#Anoxic Interfaces.</title>
        <authorList>
            <person name="Li J."/>
            <person name="Liu P."/>
            <person name="Wang J."/>
            <person name="Roberts A.P."/>
            <person name="Pan Y."/>
        </authorList>
    </citation>
    <scope>NUCLEOTIDE SEQUENCE [LARGE SCALE GENOMIC DNA]</scope>
    <source>
        <strain evidence="1 2">MYR-1_YQ</strain>
    </source>
</reference>
<proteinExistence type="predicted"/>
<sequence>MYKLVHSSNAKRDTQHLECQTFLRIDDAINALKENPYPYPQSKKLVASKIRRLRVGDYRIFYTVDDDDEKIVTILHVYHRRDAY</sequence>
<organism evidence="1 2">
    <name type="scientific">Candidatus Magnetobacterium casense</name>
    <dbReference type="NCBI Taxonomy" id="1455061"/>
    <lineage>
        <taxon>Bacteria</taxon>
        <taxon>Pseudomonadati</taxon>
        <taxon>Nitrospirota</taxon>
        <taxon>Thermodesulfovibrionia</taxon>
        <taxon>Thermodesulfovibrionales</taxon>
        <taxon>Candidatus Magnetobacteriaceae</taxon>
        <taxon>Candidatus Magnetobacterium</taxon>
    </lineage>
</organism>
<evidence type="ECO:0000313" key="1">
    <source>
        <dbReference type="EMBL" id="MBV6342433.1"/>
    </source>
</evidence>
<dbReference type="PANTHER" id="PTHR38813:SF1">
    <property type="entry name" value="TOXIN RELE1-RELATED"/>
    <property type="match status" value="1"/>
</dbReference>
<dbReference type="EMBL" id="JABXWD010000256">
    <property type="protein sequence ID" value="MBV6342433.1"/>
    <property type="molecule type" value="Genomic_DNA"/>
</dbReference>
<name>A0ABS6S0P8_9BACT</name>
<evidence type="ECO:0000313" key="2">
    <source>
        <dbReference type="Proteomes" id="UP001196980"/>
    </source>
</evidence>
<keyword evidence="2" id="KW-1185">Reference proteome</keyword>
<accession>A0ABS6S0P8</accession>